<dbReference type="AlphaFoldDB" id="A0A6C0DS11"/>
<evidence type="ECO:0000256" key="1">
    <source>
        <dbReference type="SAM" id="Phobius"/>
    </source>
</evidence>
<accession>A0A6C0DS11</accession>
<organism evidence="2">
    <name type="scientific">viral metagenome</name>
    <dbReference type="NCBI Taxonomy" id="1070528"/>
    <lineage>
        <taxon>unclassified sequences</taxon>
        <taxon>metagenomes</taxon>
        <taxon>organismal metagenomes</taxon>
    </lineage>
</organism>
<keyword evidence="1" id="KW-1133">Transmembrane helix</keyword>
<keyword evidence="1" id="KW-0472">Membrane</keyword>
<feature type="transmembrane region" description="Helical" evidence="1">
    <location>
        <begin position="209"/>
        <end position="228"/>
    </location>
</feature>
<keyword evidence="1" id="KW-0812">Transmembrane</keyword>
<feature type="transmembrane region" description="Helical" evidence="1">
    <location>
        <begin position="531"/>
        <end position="553"/>
    </location>
</feature>
<reference evidence="2" key="1">
    <citation type="journal article" date="2020" name="Nature">
        <title>Giant virus diversity and host interactions through global metagenomics.</title>
        <authorList>
            <person name="Schulz F."/>
            <person name="Roux S."/>
            <person name="Paez-Espino D."/>
            <person name="Jungbluth S."/>
            <person name="Walsh D.A."/>
            <person name="Denef V.J."/>
            <person name="McMahon K.D."/>
            <person name="Konstantinidis K.T."/>
            <person name="Eloe-Fadrosh E.A."/>
            <person name="Kyrpides N.C."/>
            <person name="Woyke T."/>
        </authorList>
    </citation>
    <scope>NUCLEOTIDE SEQUENCE</scope>
    <source>
        <strain evidence="2">GVMAG-M-3300023174-49</strain>
    </source>
</reference>
<feature type="transmembrane region" description="Helical" evidence="1">
    <location>
        <begin position="306"/>
        <end position="326"/>
    </location>
</feature>
<sequence>MNINNDNSILFSKREDDYHTEEMIKKIKRVKTKKIQHNYKNIQPLDDIMDSIDQIDLTDHGVIESIDVDHHDNNNNNDHPIIEQFIEGNDPGPYDPQDYEGLDDGDSGNFFDIQKFLSNLIEYIYACVYLVNYIIAYTIAVIFSNNLLNASAEEASKLINIDTNDVEKNIAESATATQKRMIKDFHSNKPFWYVENPPNTSDVLLIMQFLNWFESITVGIFAVFNWYYIMFYKEKDADGNYERITIPDFFYSNNLKCAAANIISLLWLPPELWSIINYFFLPAFFFVEHLQFFVKDIVPSLLGSILNQSYCFIVTFIIIVFVIERYSVAGKNNLIDIINGNTNNPIVNFMYFCIILVIVMLFISGETNCNIYKLDEKLAEETSKRQNLFGSLTDVANMASKSSYAMLITSILFAIATVLRCAFATLVCVPVGGILCMLFILFYSFFAIFMKHPLNVFGKIQDILNYIRETDNNKKEELRKKPDDFVSNILLVFIEIINYFYNNCFHIAYLVLFSSMFFIFLHKIKTSALKVTLCTILGSIAVIMFIYCIYGIIDIANKYREMMGLTDLTLDETIEKTIHEDVPISAPFNPLTMFGNVVSNITNGVSSTVSGIKNSISTGITNKVEGMIPSPLKVMKI</sequence>
<feature type="transmembrane region" description="Helical" evidence="1">
    <location>
        <begin position="404"/>
        <end position="425"/>
    </location>
</feature>
<feature type="transmembrane region" description="Helical" evidence="1">
    <location>
        <begin position="275"/>
        <end position="294"/>
    </location>
</feature>
<feature type="transmembrane region" description="Helical" evidence="1">
    <location>
        <begin position="123"/>
        <end position="143"/>
    </location>
</feature>
<proteinExistence type="predicted"/>
<evidence type="ECO:0000313" key="2">
    <source>
        <dbReference type="EMBL" id="QHT18789.1"/>
    </source>
</evidence>
<feature type="transmembrane region" description="Helical" evidence="1">
    <location>
        <begin position="346"/>
        <end position="363"/>
    </location>
</feature>
<feature type="transmembrane region" description="Helical" evidence="1">
    <location>
        <begin position="507"/>
        <end position="524"/>
    </location>
</feature>
<protein>
    <submittedName>
        <fullName evidence="2">Uncharacterized protein</fullName>
    </submittedName>
</protein>
<feature type="transmembrane region" description="Helical" evidence="1">
    <location>
        <begin position="431"/>
        <end position="450"/>
    </location>
</feature>
<dbReference type="EMBL" id="MN739659">
    <property type="protein sequence ID" value="QHT18789.1"/>
    <property type="molecule type" value="Genomic_DNA"/>
</dbReference>
<name>A0A6C0DS11_9ZZZZ</name>